<proteinExistence type="predicted"/>
<evidence type="ECO:0000313" key="1">
    <source>
        <dbReference type="EMBL" id="TMV05598.1"/>
    </source>
</evidence>
<comment type="caution">
    <text evidence="1">The sequence shown here is derived from an EMBL/GenBank/DDBJ whole genome shotgun (WGS) entry which is preliminary data.</text>
</comment>
<keyword evidence="2" id="KW-1185">Reference proteome</keyword>
<protein>
    <submittedName>
        <fullName evidence="1">Uncharacterized protein</fullName>
    </submittedName>
</protein>
<evidence type="ECO:0000313" key="2">
    <source>
        <dbReference type="Proteomes" id="UP001193035"/>
    </source>
</evidence>
<reference evidence="1 2" key="1">
    <citation type="submission" date="2019-05" db="EMBL/GenBank/DDBJ databases">
        <title>Ruegeria sp. nov., isolated from tidal flat.</title>
        <authorList>
            <person name="Kim W."/>
        </authorList>
    </citation>
    <scope>NUCLEOTIDE SEQUENCE [LARGE SCALE GENOMIC DNA]</scope>
    <source>
        <strain evidence="1 2">CAU 1488</strain>
    </source>
</reference>
<organism evidence="1 2">
    <name type="scientific">Ruegeria sediminis</name>
    <dbReference type="NCBI Taxonomy" id="2583820"/>
    <lineage>
        <taxon>Bacteria</taxon>
        <taxon>Pseudomonadati</taxon>
        <taxon>Pseudomonadota</taxon>
        <taxon>Alphaproteobacteria</taxon>
        <taxon>Rhodobacterales</taxon>
        <taxon>Roseobacteraceae</taxon>
        <taxon>Ruegeria</taxon>
    </lineage>
</organism>
<dbReference type="EMBL" id="VCPD01000006">
    <property type="protein sequence ID" value="TMV05598.1"/>
    <property type="molecule type" value="Genomic_DNA"/>
</dbReference>
<dbReference type="Proteomes" id="UP001193035">
    <property type="component" value="Unassembled WGS sequence"/>
</dbReference>
<dbReference type="RefSeq" id="WP_138844182.1">
    <property type="nucleotide sequence ID" value="NZ_VCPD01000006.1"/>
</dbReference>
<accession>A0ABY2WUC3</accession>
<sequence>MPIADAYRSFAPNLTGPAVGGFDIVPDDGTDLPALPRALMVTVGGDVAVQFRDGATLTLPGLTPGVIYPLRPVRVLATGTTATGLKGLV</sequence>
<name>A0ABY2WUC3_9RHOB</name>
<gene>
    <name evidence="1" type="ORF">FGK63_16275</name>
</gene>